<feature type="region of interest" description="Disordered" evidence="1">
    <location>
        <begin position="104"/>
        <end position="129"/>
    </location>
</feature>
<dbReference type="Proteomes" id="UP000095287">
    <property type="component" value="Unplaced"/>
</dbReference>
<dbReference type="WBParaSite" id="L893_g1884.t1">
    <property type="protein sequence ID" value="L893_g1884.t1"/>
    <property type="gene ID" value="L893_g1884"/>
</dbReference>
<keyword evidence="2" id="KW-0732">Signal</keyword>
<accession>A0A1I7YRU5</accession>
<dbReference type="SUPFAM" id="SSF57302">
    <property type="entry name" value="Snake toxin-like"/>
    <property type="match status" value="1"/>
</dbReference>
<sequence length="160" mass="17070">MTISKLLVLLAAFLLSSASALTCHATGEKKDCSLGQYCFFLGKHVNGTVTAEDQICAGHLEGCSEASYHYESEGDGFYGCCKEDLCNENWDTLQASVNRTNAPTRTTQAVPVKQSTATPASSSSETNQEGSINIVVDESSGVKMSTTTLSLWVALVKIFV</sequence>
<evidence type="ECO:0000313" key="3">
    <source>
        <dbReference type="Proteomes" id="UP000095287"/>
    </source>
</evidence>
<evidence type="ECO:0000313" key="4">
    <source>
        <dbReference type="WBParaSite" id="L893_g1884.t1"/>
    </source>
</evidence>
<feature type="compositionally biased region" description="Low complexity" evidence="1">
    <location>
        <begin position="115"/>
        <end position="124"/>
    </location>
</feature>
<organism evidence="3 4">
    <name type="scientific">Steinernema glaseri</name>
    <dbReference type="NCBI Taxonomy" id="37863"/>
    <lineage>
        <taxon>Eukaryota</taxon>
        <taxon>Metazoa</taxon>
        <taxon>Ecdysozoa</taxon>
        <taxon>Nematoda</taxon>
        <taxon>Chromadorea</taxon>
        <taxon>Rhabditida</taxon>
        <taxon>Tylenchina</taxon>
        <taxon>Panagrolaimomorpha</taxon>
        <taxon>Strongyloidoidea</taxon>
        <taxon>Steinernematidae</taxon>
        <taxon>Steinernema</taxon>
    </lineage>
</organism>
<evidence type="ECO:0000256" key="1">
    <source>
        <dbReference type="SAM" id="MobiDB-lite"/>
    </source>
</evidence>
<name>A0A1I7YRU5_9BILA</name>
<protein>
    <submittedName>
        <fullName evidence="4">Activin_recp domain-containing protein</fullName>
    </submittedName>
</protein>
<keyword evidence="3" id="KW-1185">Reference proteome</keyword>
<feature type="chain" id="PRO_5009312501" evidence="2">
    <location>
        <begin position="21"/>
        <end position="160"/>
    </location>
</feature>
<dbReference type="InterPro" id="IPR045860">
    <property type="entry name" value="Snake_toxin-like_sf"/>
</dbReference>
<proteinExistence type="predicted"/>
<dbReference type="AlphaFoldDB" id="A0A1I7YRU5"/>
<reference evidence="4" key="1">
    <citation type="submission" date="2016-11" db="UniProtKB">
        <authorList>
            <consortium name="WormBaseParasite"/>
        </authorList>
    </citation>
    <scope>IDENTIFICATION</scope>
</reference>
<evidence type="ECO:0000256" key="2">
    <source>
        <dbReference type="SAM" id="SignalP"/>
    </source>
</evidence>
<feature type="signal peptide" evidence="2">
    <location>
        <begin position="1"/>
        <end position="20"/>
    </location>
</feature>